<protein>
    <recommendedName>
        <fullName evidence="13">E3 ubiquitin-protein ligase RBBP6</fullName>
    </recommendedName>
</protein>
<feature type="compositionally biased region" description="Basic and acidic residues" evidence="7">
    <location>
        <begin position="594"/>
        <end position="604"/>
    </location>
</feature>
<organism evidence="11 12">
    <name type="scientific">Ignelater luminosus</name>
    <name type="common">Cucubano</name>
    <name type="synonym">Pyrophorus luminosus</name>
    <dbReference type="NCBI Taxonomy" id="2038154"/>
    <lineage>
        <taxon>Eukaryota</taxon>
        <taxon>Metazoa</taxon>
        <taxon>Ecdysozoa</taxon>
        <taxon>Arthropoda</taxon>
        <taxon>Hexapoda</taxon>
        <taxon>Insecta</taxon>
        <taxon>Pterygota</taxon>
        <taxon>Neoptera</taxon>
        <taxon>Endopterygota</taxon>
        <taxon>Coleoptera</taxon>
        <taxon>Polyphaga</taxon>
        <taxon>Elateriformia</taxon>
        <taxon>Elateroidea</taxon>
        <taxon>Elateridae</taxon>
        <taxon>Agrypninae</taxon>
        <taxon>Pyrophorini</taxon>
        <taxon>Ignelater</taxon>
    </lineage>
</organism>
<evidence type="ECO:0000256" key="6">
    <source>
        <dbReference type="PROSITE-ProRule" id="PRU00047"/>
    </source>
</evidence>
<feature type="compositionally biased region" description="Basic and acidic residues" evidence="7">
    <location>
        <begin position="357"/>
        <end position="368"/>
    </location>
</feature>
<dbReference type="SMART" id="SM00343">
    <property type="entry name" value="ZnF_C2HC"/>
    <property type="match status" value="1"/>
</dbReference>
<feature type="compositionally biased region" description="Basic and acidic residues" evidence="7">
    <location>
        <begin position="623"/>
        <end position="632"/>
    </location>
</feature>
<dbReference type="GO" id="GO:0008270">
    <property type="term" value="F:zinc ion binding"/>
    <property type="evidence" value="ECO:0007669"/>
    <property type="project" value="UniProtKB-KW"/>
</dbReference>
<evidence type="ECO:0000256" key="3">
    <source>
        <dbReference type="ARBA" id="ARBA00022771"/>
    </source>
</evidence>
<feature type="compositionally biased region" description="Basic and acidic residues" evidence="7">
    <location>
        <begin position="849"/>
        <end position="866"/>
    </location>
</feature>
<feature type="compositionally biased region" description="Basic and acidic residues" evidence="7">
    <location>
        <begin position="339"/>
        <end position="350"/>
    </location>
</feature>
<feature type="compositionally biased region" description="Polar residues" evidence="7">
    <location>
        <begin position="446"/>
        <end position="456"/>
    </location>
</feature>
<feature type="compositionally biased region" description="Pro residues" evidence="7">
    <location>
        <begin position="784"/>
        <end position="794"/>
    </location>
</feature>
<dbReference type="SUPFAM" id="SSF57756">
    <property type="entry name" value="Retrovirus zinc finger-like domains"/>
    <property type="match status" value="1"/>
</dbReference>
<feature type="compositionally biased region" description="Basic and acidic residues" evidence="7">
    <location>
        <begin position="921"/>
        <end position="969"/>
    </location>
</feature>
<feature type="compositionally biased region" description="Pro residues" evidence="7">
    <location>
        <begin position="507"/>
        <end position="518"/>
    </location>
</feature>
<feature type="compositionally biased region" description="Basic residues" evidence="7">
    <location>
        <begin position="1534"/>
        <end position="1570"/>
    </location>
</feature>
<feature type="compositionally biased region" description="Acidic residues" evidence="7">
    <location>
        <begin position="1220"/>
        <end position="1236"/>
    </location>
</feature>
<evidence type="ECO:0008006" key="13">
    <source>
        <dbReference type="Google" id="ProtNLM"/>
    </source>
</evidence>
<keyword evidence="3 6" id="KW-0863">Zinc-finger</keyword>
<feature type="compositionally biased region" description="Polar residues" evidence="7">
    <location>
        <begin position="372"/>
        <end position="381"/>
    </location>
</feature>
<dbReference type="SUPFAM" id="SSF57850">
    <property type="entry name" value="RING/U-box"/>
    <property type="match status" value="1"/>
</dbReference>
<feature type="domain" description="RING-type" evidence="8">
    <location>
        <begin position="241"/>
        <end position="282"/>
    </location>
</feature>
<keyword evidence="4" id="KW-0862">Zinc</keyword>
<dbReference type="EMBL" id="VTPC01001820">
    <property type="protein sequence ID" value="KAF2901172.1"/>
    <property type="molecule type" value="Genomic_DNA"/>
</dbReference>
<dbReference type="GO" id="GO:0003676">
    <property type="term" value="F:nucleic acid binding"/>
    <property type="evidence" value="ECO:0007669"/>
    <property type="project" value="InterPro"/>
</dbReference>
<dbReference type="PROSITE" id="PS50089">
    <property type="entry name" value="ZF_RING_2"/>
    <property type="match status" value="1"/>
</dbReference>
<evidence type="ECO:0000256" key="5">
    <source>
        <dbReference type="ARBA" id="ARBA00023242"/>
    </source>
</evidence>
<dbReference type="PANTHER" id="PTHR15439">
    <property type="entry name" value="RETINOBLASTOMA-BINDING PROTEIN 6"/>
    <property type="match status" value="1"/>
</dbReference>
<feature type="compositionally biased region" description="Basic and acidic residues" evidence="7">
    <location>
        <begin position="997"/>
        <end position="1029"/>
    </location>
</feature>
<dbReference type="InterPro" id="IPR036875">
    <property type="entry name" value="Znf_CCHC_sf"/>
</dbReference>
<reference evidence="11" key="1">
    <citation type="submission" date="2019-08" db="EMBL/GenBank/DDBJ databases">
        <title>The genome of the North American firefly Photinus pyralis.</title>
        <authorList>
            <consortium name="Photinus pyralis genome working group"/>
            <person name="Fallon T.R."/>
            <person name="Sander Lower S.E."/>
            <person name="Weng J.-K."/>
        </authorList>
    </citation>
    <scope>NUCLEOTIDE SEQUENCE</scope>
    <source>
        <strain evidence="11">TRF0915ILg1</strain>
        <tissue evidence="11">Whole body</tissue>
    </source>
</reference>
<dbReference type="Pfam" id="PF08783">
    <property type="entry name" value="DWNN"/>
    <property type="match status" value="1"/>
</dbReference>
<feature type="compositionally biased region" description="Pro residues" evidence="7">
    <location>
        <begin position="803"/>
        <end position="815"/>
    </location>
</feature>
<feature type="compositionally biased region" description="Basic residues" evidence="7">
    <location>
        <begin position="1706"/>
        <end position="1724"/>
    </location>
</feature>
<keyword evidence="12" id="KW-1185">Reference proteome</keyword>
<sequence length="1724" mass="200054">MSVHYKFKSALEYDTVTFDGLHISVRDLKNAIMQQKRIGKNTDFDLQVTNAQTKEVYDNDDSLIPKNTSLLIARIPSVQSKPKNWEGYGGNSSPIAKVDDGGPIAKAMDLASLDASEDDKIKAMMSQSTQDYDPSNYMKIRGANQMGAVPPNYRCFKCHQGGHWIKDCPLSQGPEPLEIKKSTGIPRSFMVPVEGPQVQGAMMTPNGSFAVPVLDHQAYNEKPQPAPPEEKHTEIPEDLLCSLCSDLLTDAVMIPCCGDSYCDECIRSCLLESEEHECPACHERDISPGTLIPNRYLRNSVSNFKSTTGYVKRLVYKPASTPAKEQPQTCIETEKEPIPANETEKFEKESSPVVKVDTSEKTVIREADSTEPPKSSISTKVDFTEDIDLKDPPKKLSSVISEGPPGVSPRHEQSPKAQPIINVANAPRAGRQHKINERSPRRPHHVQQSPSYQDTVPRNEDRPGTPTVDEPGIGVTTTIGPTTVYPSAPPLYSTGPPPNVMSSMIGLPPPNMQGPPPAIQNSYAPVTGQPLPAVYPPPNQGPPPNFRLPPPGAPPFIQSGYNPTPRPVFDCPRPPITGPPSFPPMYPQGPRPSRGRDYPRDPPRRGRTPPRIIDDPLEAFNRMLREKDERERRAKQRKGRSYSRSSSRSFSRSPRRMRSRSPRRRSRSRSRSFTMSRYRYKEQPLPDRDRAREREIERDRERDKEFRERERDNRGFSRERERERDFRDREPRERERERDREFQFYDNYERDRPRGRPQWNQPIPRKDYPGPPEPYYHAPEMAAQPPPFVPPNRYPPRDVYPPHHLPPVQHPPPLHQHPSAQHLPPMRRYDDVAPPGTEQPPIPGLENPPRFEDRYPYDRNNRDAPPNDRFSPNRQVDKRDDRDRIREEREEFSGIDRERERKHERYSRSPDRNRFTSPRRQSKERERDHQPTPEKPKRRRYDESLDRDKKDSDREKHERKRDLSDDERFKKNKDKKKKKERKEKKEEEKKKRKEKREKREQDKLSKKAAEEKDRITERKSREETKRNDSETQSTNDECERISRRGISEEQSNKDVKYKESVREKERYHFKEKESISSRSKDDKIIEEKVINEDNKELRSTIESNRNVAEIPREAVNNIESSRQDSKQIVDTAVVDRKLAVDVVNEDSKKNVDNLNVLPNSSEKVEESKADLYGDLLTEGIDSSVIQNYGKIKDFQENSLPKIESEPTTMSSKEKESPKDDDLEVDEGEITEDEDSEKDILELHTNEAELKTDLEGKSEVLAPLPERSKWEVDEDVAAAGSAGGQMKNEIKSERSEKSGKVTNEVLKRAENAIFAKAINAIRPIEIKKISLDRAKLYSGEREREKKTDDPRGDVRNIHITIHSYDDEVVAVEPDAQQSSSKPRLSVKERLGCKVDELDRIVKVDKTYDRNRSHSLSPLSRRAGELSRNLGQGERRIEIDDRKRADLRSSHGDKNRDHHYRQYRPERDSRRDHHNRGSRKDIRETKRDLHKDIRRERDRDHHRKDERRRDDRKEKARSRSHGGGDRLQESDEKKMRDKKKRSKSRSNSHDKDKRRRKDKKEKKKEKGKKHHRKEDEDKESSKGKTEDEEKSQKPKSTTDKRKATLDEANFEPDYDLETESEKEEVTKKEKEEKNKKRSVSKSSETEIPKKRVKVEEDSSSSESSDSSSEDDKKKKKHRKHKKKKSRKESSSSSYSDSDSESSDDERDRKRKRHKKKQKKRKKSKHK</sequence>
<evidence type="ECO:0000259" key="10">
    <source>
        <dbReference type="PROSITE" id="PS51282"/>
    </source>
</evidence>
<dbReference type="Gene3D" id="4.10.60.10">
    <property type="entry name" value="Zinc finger, CCHC-type"/>
    <property type="match status" value="1"/>
</dbReference>
<feature type="compositionally biased region" description="Low complexity" evidence="7">
    <location>
        <begin position="642"/>
        <end position="652"/>
    </location>
</feature>
<feature type="compositionally biased region" description="Basic and acidic residues" evidence="7">
    <location>
        <begin position="1621"/>
        <end position="1632"/>
    </location>
</feature>
<feature type="domain" description="DWNN" evidence="10">
    <location>
        <begin position="3"/>
        <end position="76"/>
    </location>
</feature>
<dbReference type="Proteomes" id="UP000801492">
    <property type="component" value="Unassembled WGS sequence"/>
</dbReference>
<feature type="compositionally biased region" description="Basic and acidic residues" evidence="7">
    <location>
        <begin position="1476"/>
        <end position="1497"/>
    </location>
</feature>
<dbReference type="OrthoDB" id="106784at2759"/>
<dbReference type="InterPro" id="IPR014891">
    <property type="entry name" value="DWNN_domain"/>
</dbReference>
<dbReference type="PROSITE" id="PS51282">
    <property type="entry name" value="DWNN"/>
    <property type="match status" value="1"/>
</dbReference>
<accession>A0A8K0DCR4</accession>
<dbReference type="GO" id="GO:0006511">
    <property type="term" value="P:ubiquitin-dependent protein catabolic process"/>
    <property type="evidence" value="ECO:0007669"/>
    <property type="project" value="TreeGrafter"/>
</dbReference>
<feature type="domain" description="CCHC-type" evidence="9">
    <location>
        <begin position="154"/>
        <end position="169"/>
    </location>
</feature>
<dbReference type="InterPro" id="IPR033489">
    <property type="entry name" value="RBBP6"/>
</dbReference>
<feature type="compositionally biased region" description="Basic residues" evidence="7">
    <location>
        <begin position="1671"/>
        <end position="1684"/>
    </location>
</feature>
<dbReference type="GO" id="GO:0005634">
    <property type="term" value="C:nucleus"/>
    <property type="evidence" value="ECO:0007669"/>
    <property type="project" value="UniProtKB-SubCell"/>
</dbReference>
<feature type="compositionally biased region" description="Basic and acidic residues" evidence="7">
    <location>
        <begin position="1287"/>
        <end position="1300"/>
    </location>
</feature>
<dbReference type="InterPro" id="IPR001878">
    <property type="entry name" value="Znf_CCHC"/>
</dbReference>
<dbReference type="GO" id="GO:0006397">
    <property type="term" value="P:mRNA processing"/>
    <property type="evidence" value="ECO:0007669"/>
    <property type="project" value="InterPro"/>
</dbReference>
<feature type="region of interest" description="Disordered" evidence="7">
    <location>
        <begin position="1195"/>
        <end position="1300"/>
    </location>
</feature>
<comment type="subcellular location">
    <subcellularLocation>
        <location evidence="1">Nucleus</location>
    </subcellularLocation>
</comment>
<feature type="compositionally biased region" description="Acidic residues" evidence="7">
    <location>
        <begin position="1606"/>
        <end position="1620"/>
    </location>
</feature>
<feature type="compositionally biased region" description="Basic residues" evidence="7">
    <location>
        <begin position="970"/>
        <end position="982"/>
    </location>
</feature>
<dbReference type="CDD" id="cd16620">
    <property type="entry name" value="vRING-HC-C4C4_RBBP6"/>
    <property type="match status" value="1"/>
</dbReference>
<dbReference type="PANTHER" id="PTHR15439:SF0">
    <property type="entry name" value="CELL DIVISION CYCLE AND APOPTOSIS REGULATOR PROTEIN 1-RELATED"/>
    <property type="match status" value="1"/>
</dbReference>
<feature type="compositionally biased region" description="Basic and acidic residues" evidence="7">
    <location>
        <begin position="1037"/>
        <end position="1080"/>
    </location>
</feature>
<feature type="compositionally biased region" description="Basic and acidic residues" evidence="7">
    <location>
        <begin position="1431"/>
        <end position="1454"/>
    </location>
</feature>
<feature type="compositionally biased region" description="Basic residues" evidence="7">
    <location>
        <begin position="653"/>
        <end position="670"/>
    </location>
</feature>
<evidence type="ECO:0000256" key="4">
    <source>
        <dbReference type="ARBA" id="ARBA00022833"/>
    </source>
</evidence>
<gene>
    <name evidence="11" type="ORF">ILUMI_05015</name>
</gene>
<feature type="region of interest" description="Disordered" evidence="7">
    <location>
        <begin position="339"/>
        <end position="1080"/>
    </location>
</feature>
<dbReference type="InterPro" id="IPR013083">
    <property type="entry name" value="Znf_RING/FYVE/PHD"/>
</dbReference>
<evidence type="ECO:0000256" key="2">
    <source>
        <dbReference type="ARBA" id="ARBA00022723"/>
    </source>
</evidence>
<dbReference type="Gene3D" id="3.10.20.90">
    <property type="entry name" value="Phosphatidylinositol 3-kinase Catalytic Subunit, Chain A, domain 1"/>
    <property type="match status" value="1"/>
</dbReference>
<dbReference type="Gene3D" id="3.30.40.10">
    <property type="entry name" value="Zinc/RING finger domain, C3HC4 (zinc finger)"/>
    <property type="match status" value="1"/>
</dbReference>
<feature type="compositionally biased region" description="Basic and acidic residues" evidence="7">
    <location>
        <begin position="875"/>
        <end position="914"/>
    </location>
</feature>
<evidence type="ECO:0000259" key="9">
    <source>
        <dbReference type="PROSITE" id="PS50158"/>
    </source>
</evidence>
<feature type="region of interest" description="Disordered" evidence="7">
    <location>
        <begin position="1407"/>
        <end position="1724"/>
    </location>
</feature>
<name>A0A8K0DCR4_IGNLU</name>
<evidence type="ECO:0000259" key="8">
    <source>
        <dbReference type="PROSITE" id="PS50089"/>
    </source>
</evidence>
<feature type="compositionally biased region" description="Low complexity" evidence="7">
    <location>
        <begin position="471"/>
        <end position="484"/>
    </location>
</feature>
<dbReference type="PROSITE" id="PS50158">
    <property type="entry name" value="ZF_CCHC"/>
    <property type="match status" value="1"/>
</dbReference>
<keyword evidence="2" id="KW-0479">Metal-binding</keyword>
<feature type="compositionally biased region" description="Basic and acidic residues" evidence="7">
    <location>
        <begin position="1641"/>
        <end position="1654"/>
    </location>
</feature>
<evidence type="ECO:0000313" key="11">
    <source>
        <dbReference type="EMBL" id="KAF2901172.1"/>
    </source>
</evidence>
<comment type="caution">
    <text evidence="11">The sequence shown here is derived from an EMBL/GenBank/DDBJ whole genome shotgun (WGS) entry which is preliminary data.</text>
</comment>
<dbReference type="SMART" id="SM01180">
    <property type="entry name" value="DWNN"/>
    <property type="match status" value="1"/>
</dbReference>
<evidence type="ECO:0000313" key="12">
    <source>
        <dbReference type="Proteomes" id="UP000801492"/>
    </source>
</evidence>
<dbReference type="GO" id="GO:0016567">
    <property type="term" value="P:protein ubiquitination"/>
    <property type="evidence" value="ECO:0007669"/>
    <property type="project" value="InterPro"/>
</dbReference>
<evidence type="ECO:0000256" key="1">
    <source>
        <dbReference type="ARBA" id="ARBA00004123"/>
    </source>
</evidence>
<dbReference type="GO" id="GO:0061630">
    <property type="term" value="F:ubiquitin protein ligase activity"/>
    <property type="evidence" value="ECO:0007669"/>
    <property type="project" value="InterPro"/>
</dbReference>
<feature type="compositionally biased region" description="Basic and acidic residues" evidence="7">
    <location>
        <begin position="1237"/>
        <end position="1257"/>
    </location>
</feature>
<feature type="compositionally biased region" description="Basic and acidic residues" evidence="7">
    <location>
        <begin position="679"/>
        <end position="754"/>
    </location>
</feature>
<evidence type="ECO:0000256" key="7">
    <source>
        <dbReference type="SAM" id="MobiDB-lite"/>
    </source>
</evidence>
<dbReference type="InterPro" id="IPR001841">
    <property type="entry name" value="Znf_RING"/>
</dbReference>
<feature type="compositionally biased region" description="Basic and acidic residues" evidence="7">
    <location>
        <begin position="1520"/>
        <end position="1533"/>
    </location>
</feature>
<feature type="compositionally biased region" description="Basic and acidic residues" evidence="7">
    <location>
        <begin position="1571"/>
        <end position="1603"/>
    </location>
</feature>
<keyword evidence="5" id="KW-0539">Nucleus</keyword>
<feature type="compositionally biased region" description="Pro residues" evidence="7">
    <location>
        <begin position="533"/>
        <end position="554"/>
    </location>
</feature>
<proteinExistence type="predicted"/>
<feature type="compositionally biased region" description="Pro residues" evidence="7">
    <location>
        <begin position="572"/>
        <end position="590"/>
    </location>
</feature>